<sequence length="208" mass="24187">MIPIGVMSIPQFILLFIFPLLGAISIFIWLIYGLNKLIQRKAALVSNHQPKSKKPRSKKWIAFVIFTLIVNSWNAYMGFRLYGIYQQSMTQEKNQDKRSRFILSRDFQYDQFLFPKGTLINLYNVHDTGKNFEPLSLYGLKKAKFPIPVYIAGVWTDTIDLNSDFDIFLQLSKDQQIAPLYKQDGKGGYVKDKQRYHVSCQQGQLAKF</sequence>
<feature type="transmembrane region" description="Helical" evidence="1">
    <location>
        <begin position="60"/>
        <end position="79"/>
    </location>
</feature>
<name>A0AAJ2H2R1_9HYPH</name>
<keyword evidence="1" id="KW-1133">Transmembrane helix</keyword>
<dbReference type="Proteomes" id="UP001268610">
    <property type="component" value="Unassembled WGS sequence"/>
</dbReference>
<comment type="caution">
    <text evidence="2">The sequence shown here is derived from an EMBL/GenBank/DDBJ whole genome shotgun (WGS) entry which is preliminary data.</text>
</comment>
<reference evidence="2" key="1">
    <citation type="submission" date="2023-04" db="EMBL/GenBank/DDBJ databases">
        <title>Genomic characterization of faba bean (Vicia faba) microsymbionts in Mexican soils.</title>
        <authorList>
            <person name="Rivera Orduna F.N."/>
            <person name="Guevara-Luna J."/>
            <person name="Yan J."/>
            <person name="Arroyo-Herrera I."/>
            <person name="Li Y."/>
            <person name="Vasquez-Murrieta M.S."/>
            <person name="Wang E.T."/>
        </authorList>
    </citation>
    <scope>NUCLEOTIDE SEQUENCE</scope>
    <source>
        <strain evidence="2">CH26</strain>
    </source>
</reference>
<dbReference type="RefSeq" id="WP_310865870.1">
    <property type="nucleotide sequence ID" value="NZ_JAVLSF010000092.1"/>
</dbReference>
<keyword evidence="1" id="KW-0812">Transmembrane</keyword>
<feature type="transmembrane region" description="Helical" evidence="1">
    <location>
        <begin position="12"/>
        <end position="32"/>
    </location>
</feature>
<dbReference type="AlphaFoldDB" id="A0AAJ2H2R1"/>
<keyword evidence="1" id="KW-0472">Membrane</keyword>
<evidence type="ECO:0000313" key="2">
    <source>
        <dbReference type="EMBL" id="MDR9777668.1"/>
    </source>
</evidence>
<evidence type="ECO:0000313" key="3">
    <source>
        <dbReference type="Proteomes" id="UP001268610"/>
    </source>
</evidence>
<organism evidence="2 3">
    <name type="scientific">Rhizobium hidalgonense</name>
    <dbReference type="NCBI Taxonomy" id="1538159"/>
    <lineage>
        <taxon>Bacteria</taxon>
        <taxon>Pseudomonadati</taxon>
        <taxon>Pseudomonadota</taxon>
        <taxon>Alphaproteobacteria</taxon>
        <taxon>Hyphomicrobiales</taxon>
        <taxon>Rhizobiaceae</taxon>
        <taxon>Rhizobium/Agrobacterium group</taxon>
        <taxon>Rhizobium</taxon>
    </lineage>
</organism>
<proteinExistence type="predicted"/>
<accession>A0AAJ2H2R1</accession>
<dbReference type="EMBL" id="JAVLSF010000092">
    <property type="protein sequence ID" value="MDR9777668.1"/>
    <property type="molecule type" value="Genomic_DNA"/>
</dbReference>
<feature type="non-terminal residue" evidence="2">
    <location>
        <position position="208"/>
    </location>
</feature>
<evidence type="ECO:0000256" key="1">
    <source>
        <dbReference type="SAM" id="Phobius"/>
    </source>
</evidence>
<gene>
    <name evidence="2" type="ORF">RJJ65_34610</name>
</gene>
<protein>
    <submittedName>
        <fullName evidence="2">Uncharacterized protein</fullName>
    </submittedName>
</protein>